<dbReference type="Gene3D" id="3.40.50.1000">
    <property type="entry name" value="HAD superfamily/HAD-like"/>
    <property type="match status" value="1"/>
</dbReference>
<protein>
    <submittedName>
        <fullName evidence="1">HAD family hydrolase</fullName>
    </submittedName>
</protein>
<name>A0A084IMH3_SALHC</name>
<dbReference type="GO" id="GO:0005829">
    <property type="term" value="C:cytosol"/>
    <property type="evidence" value="ECO:0007669"/>
    <property type="project" value="TreeGrafter"/>
</dbReference>
<dbReference type="FunFam" id="3.40.50.1000:FF:000022">
    <property type="entry name" value="Phosphoglycolate phosphatase"/>
    <property type="match status" value="1"/>
</dbReference>
<dbReference type="SUPFAM" id="SSF56784">
    <property type="entry name" value="HAD-like"/>
    <property type="match status" value="1"/>
</dbReference>
<organism evidence="1 2">
    <name type="scientific">Salinisphaera hydrothermalis (strain C41B8)</name>
    <dbReference type="NCBI Taxonomy" id="1304275"/>
    <lineage>
        <taxon>Bacteria</taxon>
        <taxon>Pseudomonadati</taxon>
        <taxon>Pseudomonadota</taxon>
        <taxon>Gammaproteobacteria</taxon>
        <taxon>Salinisphaerales</taxon>
        <taxon>Salinisphaeraceae</taxon>
        <taxon>Salinisphaera</taxon>
    </lineage>
</organism>
<dbReference type="AlphaFoldDB" id="A0A084IMH3"/>
<dbReference type="RefSeq" id="WP_051883256.1">
    <property type="nucleotide sequence ID" value="NZ_APNK01000008.1"/>
</dbReference>
<proteinExistence type="predicted"/>
<keyword evidence="2" id="KW-1185">Reference proteome</keyword>
<gene>
    <name evidence="1" type="ORF">C41B8_07667</name>
</gene>
<dbReference type="Pfam" id="PF13419">
    <property type="entry name" value="HAD_2"/>
    <property type="match status" value="1"/>
</dbReference>
<keyword evidence="1" id="KW-0378">Hydrolase</keyword>
<evidence type="ECO:0000313" key="1">
    <source>
        <dbReference type="EMBL" id="KEZ77907.1"/>
    </source>
</evidence>
<dbReference type="OrthoDB" id="9792518at2"/>
<dbReference type="InterPro" id="IPR050155">
    <property type="entry name" value="HAD-like_hydrolase_sf"/>
</dbReference>
<dbReference type="GO" id="GO:0016791">
    <property type="term" value="F:phosphatase activity"/>
    <property type="evidence" value="ECO:0007669"/>
    <property type="project" value="UniProtKB-ARBA"/>
</dbReference>
<reference evidence="1 2" key="1">
    <citation type="submission" date="2013-03" db="EMBL/GenBank/DDBJ databases">
        <title>Salinisphaera hydrothermalis C41B8 Genome Sequencing.</title>
        <authorList>
            <person name="Li C."/>
            <person name="Lai Q."/>
            <person name="Shao Z."/>
        </authorList>
    </citation>
    <scope>NUCLEOTIDE SEQUENCE [LARGE SCALE GENOMIC DNA]</scope>
    <source>
        <strain evidence="1 2">C41B8</strain>
    </source>
</reference>
<dbReference type="CDD" id="cd04302">
    <property type="entry name" value="HAD_5NT"/>
    <property type="match status" value="1"/>
</dbReference>
<evidence type="ECO:0000313" key="2">
    <source>
        <dbReference type="Proteomes" id="UP000028302"/>
    </source>
</evidence>
<dbReference type="GO" id="GO:0004713">
    <property type="term" value="F:protein tyrosine kinase activity"/>
    <property type="evidence" value="ECO:0007669"/>
    <property type="project" value="TreeGrafter"/>
</dbReference>
<dbReference type="InterPro" id="IPR023198">
    <property type="entry name" value="PGP-like_dom2"/>
</dbReference>
<sequence>MRYKTLLFDLDGTLTDPYEGITRCVAYALSCQGIEVADRRHLAGFIGPPLKASFRERYGMSDAEAEQAVADYRVRFGDVGLYENTLYDGIVELLTQLRASGRQLFVATSKPWFYARQIVAHFGLDDYFGKVYGSELDGKRTEKSVLIAHILREESLRPDETLMIGDRRFDVQGARHNGVPAAAVSYGYGSSQELAEAAPDHVFDSPAGIASYLLANAAAGMSRQQYGGVLR</sequence>
<dbReference type="EMBL" id="APNK01000008">
    <property type="protein sequence ID" value="KEZ77907.1"/>
    <property type="molecule type" value="Genomic_DNA"/>
</dbReference>
<accession>A0A084IMH3</accession>
<dbReference type="STRING" id="1304275.C41B8_07667"/>
<dbReference type="InterPro" id="IPR041492">
    <property type="entry name" value="HAD_2"/>
</dbReference>
<dbReference type="InterPro" id="IPR036412">
    <property type="entry name" value="HAD-like_sf"/>
</dbReference>
<dbReference type="PANTHER" id="PTHR43434">
    <property type="entry name" value="PHOSPHOGLYCOLATE PHOSPHATASE"/>
    <property type="match status" value="1"/>
</dbReference>
<dbReference type="Gene3D" id="1.10.150.240">
    <property type="entry name" value="Putative phosphatase, domain 2"/>
    <property type="match status" value="1"/>
</dbReference>
<dbReference type="SFLD" id="SFLDG01129">
    <property type="entry name" value="C1.5:_HAD__Beta-PGM__Phosphata"/>
    <property type="match status" value="1"/>
</dbReference>
<comment type="caution">
    <text evidence="1">The sequence shown here is derived from an EMBL/GenBank/DDBJ whole genome shotgun (WGS) entry which is preliminary data.</text>
</comment>
<dbReference type="PATRIC" id="fig|1304275.5.peg.1565"/>
<dbReference type="eggNOG" id="COG0546">
    <property type="taxonomic scope" value="Bacteria"/>
</dbReference>
<dbReference type="Proteomes" id="UP000028302">
    <property type="component" value="Unassembled WGS sequence"/>
</dbReference>
<dbReference type="InterPro" id="IPR023214">
    <property type="entry name" value="HAD_sf"/>
</dbReference>
<dbReference type="SFLD" id="SFLDS00003">
    <property type="entry name" value="Haloacid_Dehalogenase"/>
    <property type="match status" value="1"/>
</dbReference>
<dbReference type="PANTHER" id="PTHR43434:SF20">
    <property type="entry name" value="5'-NUCLEOTIDASE"/>
    <property type="match status" value="1"/>
</dbReference>